<gene>
    <name evidence="2" type="ORF">JM18_005963</name>
</gene>
<comment type="caution">
    <text evidence="2">The sequence shown here is derived from an EMBL/GenBank/DDBJ whole genome shotgun (WGS) entry which is preliminary data.</text>
</comment>
<name>A0A921V7C9_9STRA</name>
<dbReference type="AlphaFoldDB" id="A0A921V7C9"/>
<feature type="region of interest" description="Disordered" evidence="1">
    <location>
        <begin position="1"/>
        <end position="33"/>
    </location>
</feature>
<reference evidence="2" key="1">
    <citation type="journal article" date="2015" name="Genom Data">
        <title>Genome sequences of six Phytophthora species associated with forests in New Zealand.</title>
        <authorList>
            <person name="Studholme D.J."/>
            <person name="McDougal R.L."/>
            <person name="Sambles C."/>
            <person name="Hansen E."/>
            <person name="Hardy G."/>
            <person name="Grant M."/>
            <person name="Ganley R.J."/>
            <person name="Williams N.M."/>
        </authorList>
    </citation>
    <scope>NUCLEOTIDE SEQUENCE</scope>
    <source>
        <strain evidence="2">NZFS 3630</strain>
    </source>
</reference>
<dbReference type="EMBL" id="JPWU03000200">
    <property type="protein sequence ID" value="KAG2522792.1"/>
    <property type="molecule type" value="Genomic_DNA"/>
</dbReference>
<protein>
    <submittedName>
        <fullName evidence="2">Uncharacterized protein</fullName>
    </submittedName>
</protein>
<organism evidence="2 3">
    <name type="scientific">Phytophthora kernoviae</name>
    <dbReference type="NCBI Taxonomy" id="325452"/>
    <lineage>
        <taxon>Eukaryota</taxon>
        <taxon>Sar</taxon>
        <taxon>Stramenopiles</taxon>
        <taxon>Oomycota</taxon>
        <taxon>Peronosporomycetes</taxon>
        <taxon>Peronosporales</taxon>
        <taxon>Peronosporaceae</taxon>
        <taxon>Phytophthora</taxon>
    </lineage>
</organism>
<accession>A0A921V7C9</accession>
<evidence type="ECO:0000313" key="2">
    <source>
        <dbReference type="EMBL" id="KAG2522792.1"/>
    </source>
</evidence>
<evidence type="ECO:0000313" key="3">
    <source>
        <dbReference type="Proteomes" id="UP000792063"/>
    </source>
</evidence>
<proteinExistence type="predicted"/>
<reference evidence="2" key="2">
    <citation type="submission" date="2020-06" db="EMBL/GenBank/DDBJ databases">
        <authorList>
            <person name="Studholme D.J."/>
        </authorList>
    </citation>
    <scope>NUCLEOTIDE SEQUENCE</scope>
    <source>
        <strain evidence="2">NZFS 3630</strain>
    </source>
</reference>
<dbReference type="Proteomes" id="UP000792063">
    <property type="component" value="Unassembled WGS sequence"/>
</dbReference>
<evidence type="ECO:0000256" key="1">
    <source>
        <dbReference type="SAM" id="MobiDB-lite"/>
    </source>
</evidence>
<sequence length="131" mass="13396">MGGKMGKHGKYKHGKHKGHKYKGHKYKGYKGKGFKKMGKKMKKICLRLHHLTNRGGRGVAVHGVVVRGVAAGEGCGGAAKEDHGGIAVAAEVARGGDAVVEGVNRDDDTTVVEAGAAVARGDGVVASVGGT</sequence>